<dbReference type="Pfam" id="PF04289">
    <property type="entry name" value="DUF447_N"/>
    <property type="match status" value="1"/>
</dbReference>
<dbReference type="eggNOG" id="COG2457">
    <property type="taxonomic scope" value="Bacteria"/>
</dbReference>
<evidence type="ECO:0008006" key="5">
    <source>
        <dbReference type="Google" id="ProtNLM"/>
    </source>
</evidence>
<dbReference type="InterPro" id="IPR007386">
    <property type="entry name" value="DUF447_N"/>
</dbReference>
<evidence type="ECO:0000313" key="4">
    <source>
        <dbReference type="Proteomes" id="UP000005744"/>
    </source>
</evidence>
<dbReference type="OrthoDB" id="2112021at2"/>
<dbReference type="HOGENOM" id="CLU_110565_1_0_6"/>
<dbReference type="Gene3D" id="1.20.58.290">
    <property type="entry name" value="Hypothetical membrane protein ta0354_69_121"/>
    <property type="match status" value="1"/>
</dbReference>
<dbReference type="Pfam" id="PF20766">
    <property type="entry name" value="DUF447_C"/>
    <property type="match status" value="1"/>
</dbReference>
<dbReference type="Proteomes" id="UP000005744">
    <property type="component" value="Unassembled WGS sequence"/>
</dbReference>
<dbReference type="RefSeq" id="WP_002689946.1">
    <property type="nucleotide sequence ID" value="NZ_JH600070.1"/>
</dbReference>
<gene>
    <name evidence="3" type="ORF">BegalDRAFT_2203</name>
</gene>
<dbReference type="InterPro" id="IPR012349">
    <property type="entry name" value="Split_barrel_FMN-bd"/>
</dbReference>
<organism evidence="3 4">
    <name type="scientific">Beggiatoa alba B18LD</name>
    <dbReference type="NCBI Taxonomy" id="395493"/>
    <lineage>
        <taxon>Bacteria</taxon>
        <taxon>Pseudomonadati</taxon>
        <taxon>Pseudomonadota</taxon>
        <taxon>Gammaproteobacteria</taxon>
        <taxon>Thiotrichales</taxon>
        <taxon>Thiotrichaceae</taxon>
        <taxon>Beggiatoa</taxon>
    </lineage>
</organism>
<protein>
    <recommendedName>
        <fullName evidence="5">Tetrahydromethanopterin synthesis protein</fullName>
    </recommendedName>
</protein>
<name>I3CHG9_9GAMM</name>
<dbReference type="EMBL" id="JH600070">
    <property type="protein sequence ID" value="EIJ43062.1"/>
    <property type="molecule type" value="Genomic_DNA"/>
</dbReference>
<evidence type="ECO:0000259" key="1">
    <source>
        <dbReference type="Pfam" id="PF04289"/>
    </source>
</evidence>
<dbReference type="InterPro" id="IPR049288">
    <property type="entry name" value="DUF447_C"/>
</dbReference>
<evidence type="ECO:0000259" key="2">
    <source>
        <dbReference type="Pfam" id="PF20766"/>
    </source>
</evidence>
<dbReference type="Gene3D" id="2.30.110.10">
    <property type="entry name" value="Electron Transport, Fmn-binding Protein, Chain A"/>
    <property type="match status" value="1"/>
</dbReference>
<evidence type="ECO:0000313" key="3">
    <source>
        <dbReference type="EMBL" id="EIJ43062.1"/>
    </source>
</evidence>
<reference evidence="3 4" key="1">
    <citation type="submission" date="2011-11" db="EMBL/GenBank/DDBJ databases">
        <title>Improved High-Quality Draft sequence of Beggiatoa alba B18lD.</title>
        <authorList>
            <consortium name="US DOE Joint Genome Institute"/>
            <person name="Lucas S."/>
            <person name="Han J."/>
            <person name="Lapidus A."/>
            <person name="Cheng J.-F."/>
            <person name="Goodwin L."/>
            <person name="Pitluck S."/>
            <person name="Peters L."/>
            <person name="Mikhailova N."/>
            <person name="Held B."/>
            <person name="Detter J.C."/>
            <person name="Han C."/>
            <person name="Tapia R."/>
            <person name="Land M."/>
            <person name="Hauser L."/>
            <person name="Kyrpides N."/>
            <person name="Ivanova N."/>
            <person name="Pagani I."/>
            <person name="Samuel K."/>
            <person name="Teske A."/>
            <person name="Mueller J."/>
            <person name="Woyke T."/>
        </authorList>
    </citation>
    <scope>NUCLEOTIDE SEQUENCE [LARGE SCALE GENOMIC DNA]</scope>
    <source>
        <strain evidence="3 4">B18LD</strain>
    </source>
</reference>
<dbReference type="SUPFAM" id="SSF50475">
    <property type="entry name" value="FMN-binding split barrel"/>
    <property type="match status" value="1"/>
</dbReference>
<keyword evidence="4" id="KW-1185">Reference proteome</keyword>
<dbReference type="AlphaFoldDB" id="I3CHG9"/>
<sequence>MIYESIVTTCNPDGSMHPAPLGIHWQVDTLIIAPFCPCRTLDNLTHTSQAVINFCDDVRLFAGCLTGRRDWSSRSATTIQGYVLSVALSHLEVQVVKVEADEVRPRFYCKVVHEATHAPFRGFNRAQAAVIEGAILISRLAFLPLNKVQQELDYLKIAIEKTAGEREQEAWQWLMEKYNAFLMENV</sequence>
<accession>I3CHG9</accession>
<proteinExistence type="predicted"/>
<feature type="domain" description="DUF447" evidence="2">
    <location>
        <begin position="124"/>
        <end position="176"/>
    </location>
</feature>
<dbReference type="STRING" id="395493.BegalDRAFT_2203"/>
<feature type="domain" description="DUF447" evidence="1">
    <location>
        <begin position="3"/>
        <end position="117"/>
    </location>
</feature>